<keyword evidence="2" id="KW-0813">Transport</keyword>
<dbReference type="GO" id="GO:0015031">
    <property type="term" value="P:protein transport"/>
    <property type="evidence" value="ECO:0007669"/>
    <property type="project" value="UniProtKB-KW"/>
</dbReference>
<protein>
    <recommendedName>
        <fullName evidence="13">Dopey N-terminal domain-containing protein</fullName>
    </recommendedName>
</protein>
<keyword evidence="12" id="KW-1185">Reference proteome</keyword>
<feature type="domain" description="DOP1-like C-terminal" evidence="10">
    <location>
        <begin position="1606"/>
        <end position="2019"/>
    </location>
</feature>
<dbReference type="GO" id="GO:0005829">
    <property type="term" value="C:cytosol"/>
    <property type="evidence" value="ECO:0007669"/>
    <property type="project" value="GOC"/>
</dbReference>
<feature type="domain" description="DOP1 N-terminal" evidence="8">
    <location>
        <begin position="155"/>
        <end position="456"/>
    </location>
</feature>
<evidence type="ECO:0000256" key="3">
    <source>
        <dbReference type="ARBA" id="ARBA00022927"/>
    </source>
</evidence>
<evidence type="ECO:0000256" key="5">
    <source>
        <dbReference type="ARBA" id="ARBA00023136"/>
    </source>
</evidence>
<dbReference type="SUPFAM" id="SSF48371">
    <property type="entry name" value="ARM repeat"/>
    <property type="match status" value="1"/>
</dbReference>
<evidence type="ECO:0008006" key="13">
    <source>
        <dbReference type="Google" id="ProtNLM"/>
    </source>
</evidence>
<feature type="region of interest" description="Disordered" evidence="7">
    <location>
        <begin position="1"/>
        <end position="87"/>
    </location>
</feature>
<proteinExistence type="inferred from homology"/>
<keyword evidence="4" id="KW-0333">Golgi apparatus</keyword>
<comment type="subcellular location">
    <subcellularLocation>
        <location evidence="1">Golgi apparatus membrane</location>
        <topology evidence="1">Peripheral membrane protein</topology>
    </subcellularLocation>
</comment>
<dbReference type="GO" id="GO:0000139">
    <property type="term" value="C:Golgi membrane"/>
    <property type="evidence" value="ECO:0007669"/>
    <property type="project" value="UniProtKB-SubCell"/>
</dbReference>
<evidence type="ECO:0000259" key="8">
    <source>
        <dbReference type="Pfam" id="PF04118"/>
    </source>
</evidence>
<evidence type="ECO:0000259" key="10">
    <source>
        <dbReference type="Pfam" id="PF24598"/>
    </source>
</evidence>
<keyword evidence="3" id="KW-0653">Protein transport</keyword>
<feature type="region of interest" description="Disordered" evidence="7">
    <location>
        <begin position="2028"/>
        <end position="2087"/>
    </location>
</feature>
<dbReference type="PANTHER" id="PTHR14042">
    <property type="entry name" value="DOPEY-RELATED"/>
    <property type="match status" value="1"/>
</dbReference>
<organism evidence="11 12">
    <name type="scientific">Tilletia horrida</name>
    <dbReference type="NCBI Taxonomy" id="155126"/>
    <lineage>
        <taxon>Eukaryota</taxon>
        <taxon>Fungi</taxon>
        <taxon>Dikarya</taxon>
        <taxon>Basidiomycota</taxon>
        <taxon>Ustilaginomycotina</taxon>
        <taxon>Exobasidiomycetes</taxon>
        <taxon>Tilletiales</taxon>
        <taxon>Tilletiaceae</taxon>
        <taxon>Tilletia</taxon>
    </lineage>
</organism>
<dbReference type="Pfam" id="PF04118">
    <property type="entry name" value="Dopey_N"/>
    <property type="match status" value="1"/>
</dbReference>
<dbReference type="InterPro" id="IPR056457">
    <property type="entry name" value="DOP1_C"/>
</dbReference>
<feature type="compositionally biased region" description="Polar residues" evidence="7">
    <location>
        <begin position="33"/>
        <end position="59"/>
    </location>
</feature>
<evidence type="ECO:0000256" key="7">
    <source>
        <dbReference type="SAM" id="MobiDB-lite"/>
    </source>
</evidence>
<evidence type="ECO:0000256" key="2">
    <source>
        <dbReference type="ARBA" id="ARBA00022448"/>
    </source>
</evidence>
<dbReference type="InterPro" id="IPR040314">
    <property type="entry name" value="DOP1"/>
</dbReference>
<dbReference type="InterPro" id="IPR016024">
    <property type="entry name" value="ARM-type_fold"/>
</dbReference>
<evidence type="ECO:0000256" key="1">
    <source>
        <dbReference type="ARBA" id="ARBA00004395"/>
    </source>
</evidence>
<feature type="compositionally biased region" description="Low complexity" evidence="7">
    <location>
        <begin position="7"/>
        <end position="22"/>
    </location>
</feature>
<evidence type="ECO:0000313" key="11">
    <source>
        <dbReference type="EMBL" id="KAK0555326.1"/>
    </source>
</evidence>
<keyword evidence="5" id="KW-0472">Membrane</keyword>
<reference evidence="11" key="1">
    <citation type="journal article" date="2023" name="PhytoFront">
        <title>Draft Genome Resources of Seven Strains of Tilletia horrida, Causal Agent of Kernel Smut of Rice.</title>
        <authorList>
            <person name="Khanal S."/>
            <person name="Antony Babu S."/>
            <person name="Zhou X.G."/>
        </authorList>
    </citation>
    <scope>NUCLEOTIDE SEQUENCE</scope>
    <source>
        <strain evidence="11">TX6</strain>
    </source>
</reference>
<comment type="caution">
    <text evidence="11">The sequence shown here is derived from an EMBL/GenBank/DDBJ whole genome shotgun (WGS) entry which is preliminary data.</text>
</comment>
<feature type="domain" description="DOP1-like middle TPR" evidence="9">
    <location>
        <begin position="464"/>
        <end position="720"/>
    </location>
</feature>
<evidence type="ECO:0000256" key="4">
    <source>
        <dbReference type="ARBA" id="ARBA00023034"/>
    </source>
</evidence>
<accession>A0AAN6GT60</accession>
<dbReference type="GO" id="GO:0005768">
    <property type="term" value="C:endosome"/>
    <property type="evidence" value="ECO:0007669"/>
    <property type="project" value="TreeGrafter"/>
</dbReference>
<dbReference type="InterPro" id="IPR007249">
    <property type="entry name" value="DOP1_N"/>
</dbReference>
<dbReference type="Pfam" id="PF24598">
    <property type="entry name" value="DOP1_C"/>
    <property type="match status" value="1"/>
</dbReference>
<feature type="region of interest" description="Disordered" evidence="7">
    <location>
        <begin position="107"/>
        <end position="127"/>
    </location>
</feature>
<dbReference type="PANTHER" id="PTHR14042:SF24">
    <property type="entry name" value="PROTEIN DOPEY-1 HOMOLOG"/>
    <property type="match status" value="1"/>
</dbReference>
<feature type="compositionally biased region" description="Low complexity" evidence="7">
    <location>
        <begin position="107"/>
        <end position="123"/>
    </location>
</feature>
<name>A0AAN6GT60_9BASI</name>
<evidence type="ECO:0000313" key="12">
    <source>
        <dbReference type="Proteomes" id="UP001176517"/>
    </source>
</evidence>
<feature type="region of interest" description="Disordered" evidence="7">
    <location>
        <begin position="1403"/>
        <end position="1434"/>
    </location>
</feature>
<dbReference type="EMBL" id="JAPDMZ010000028">
    <property type="protein sequence ID" value="KAK0555326.1"/>
    <property type="molecule type" value="Genomic_DNA"/>
</dbReference>
<evidence type="ECO:0000256" key="6">
    <source>
        <dbReference type="ARBA" id="ARBA00046326"/>
    </source>
</evidence>
<comment type="similarity">
    <text evidence="6">Belongs to the DOP1 family.</text>
</comment>
<dbReference type="Pfam" id="PF24597">
    <property type="entry name" value="TPR_DOP1_M"/>
    <property type="match status" value="1"/>
</dbReference>
<sequence length="2144" mass="232123">MVPQPSAPASASSSPVPSSVSAFPGADQVGSEGASSSSPTILRSPKSNATLNAVSTSSRAPRPKSSIAPPNVHLDLSPAGTSTSSASAAGSLSRALGAASLGSVASSPASASATSSSRPGTASVNAENAEVWRSSAAKRAERAWAAQSEKSLASDSKYKKYAVLVERTLATFESVSEWADFISFLARLLKVLQTFPQYNSIPRKLVVAKRLSQCLNPALPSGVHTRALDVYAHILNVIGPDGLRRDLQIWSPGLLPFFEYASTTVRPGLLTLFEKHFLPLKEDLRPITRAFILALLPGLEEETNEFFDKVLSILDSVSRSVSAPFFLQNVWLILIGSPNARLSALNYLSRRLPNLNEEVDPAKIVGQDLGLMIRGFAGALDGEEAGGSNASASASLLVRRSALELLVTQLRIDSTTFQHACRESDRILLVRAALAVVLRKDLSLNRRLYTWFLGPEEGGDQIAYLQKNSLELIRRALRDEFFAPISPGSDRQRPYRIFISLLDKYEIGHALTEVLVLDAFQAVALHAQLQDSLTAAADAGSSQEKEKNASALLVASSVDDLLTTARMLFEAVDPFITYRQFFLALRAELGGDDVASVAAARSNRRASGGPAAHSSAAGGSGPHSSSQAISAVKLLQYILDTFGVHDEVERLIHLPTLFPVLVELIEAGISSSEAASTEAPDSDHAHNPAAHLSDALQLAQSLLALIPARVFVRIDTVETAPRQADGPDQDAVSAGRRSASNVTAATSAALSDTAPFFFLRQATSFYGSNSAASDASIAGGAGPSASEQAMAKYVGFQHERIVARLLSAVASLSLKSVQGDEAETRSAQTLLALELGQSMFATLDRSEDKSVTSLFSLQSSGGTGEGGEPGSAKRGSIAEGMHQVFRKVDWAGAEAWKALLLRSLGTTSSFAYVEAIYTLLFSAARCRALRNPVQLDARPIMDQLSSKLFHYLRPSLTPLHLRAVQLLWELQTFSGHAHLQSALTRRVTASDAQERQKGFETFGTVWKLTDDSSPASVMLNLPLTIVLNALKSNDIELRQSGETWLRVNLRTYARLLDALLPAIIFPGCIRVDISSSGPTKIPKRRIETVEITRIGPEVKVERLVYDAPLDQQSMNATLATLLAMAKFGGQGFTKAVRATPVAKSTDVRLSRHAHAVGAYTYQDLITDTILTLIRSDFGPEYELTASQSVTTTQALAVEILQTITARSSFEPARLVALETVLVESLLISVQVGTTERQNKLLHALHSVIHQRTRFGVGDNPRSEMMGRRLPSGPIDTVETAGTPAELPAPARAGLVPHRLLLPLLKAALSSPTTRPVLSHWADFLLMTVPYYRKSQSTFLLSLQDVLCSLLRSALSNLSQVYTAKSTSSQEKMKEIETTETEIILFINMAERVLLQCLGGEGEDGRGANNAEAENADGGLSEKVGTGGPAESSGGGGGILGLVTNVFSSESPSSPNPAATTPSASSRNLQQTIAALHAVWMFAKSAASTGSTPAKQKSVVQSYVQVAHASIASKVQGRAKRGLEKLYASQSGDVVETLVACWYTARPGLEADRRSQATFEILEMLAPSAQIVVSFLCDVIASRTTSSEKGKRGSSGPIASEAVLFQFLDTYLGRLDGPVAVQVWPVVIVLVKDLLTSASSNRSAMFPCLRCLTAIGEKMVLTSALDDRRLRRDLQDAYAKLFDTCVLISGRAFDSSTWMRRTRDANSDQALDVDDDNDEKLSASVTELTGPALIESINTFLGERAMAALRKFQFELDRINALCANVVYYIVTPAMRGKGKVLDVDNHIIRLSREMAKLPGTTKTWRSTIGDAFADNRFFTISNHSDAYEWAPLIFLLMNQDRERLAELISKVNAAPSANIFTNRETEMLGRALNLRRLSYVIFTSTKDHFLTQLPNIQEKVVDIMRTKAAEPVQAEVYLCMRVLLCRFSEQHLAPFWPVLLTELMRLLESLTEELPSDNSDQLQLVLSACKFLDLLLTLQTEDFQIHQWLFVTDTVDIMYPPDEWVAESIMDRVASVINERRPARTSRFKSIISRPGSSQQRPVPVEDDSSAATGNRPLWQSAAPETPLSPHANSGAGGSGDIQPHRPLRKPLLQDVREVERIDALLPFFNAMSLAAYEGQYGAVGVDWESVEKGLMDDMFTLAA</sequence>
<feature type="compositionally biased region" description="Low complexity" evidence="7">
    <location>
        <begin position="76"/>
        <end position="87"/>
    </location>
</feature>
<feature type="compositionally biased region" description="Gly residues" evidence="7">
    <location>
        <begin position="1424"/>
        <end position="1434"/>
    </location>
</feature>
<dbReference type="GO" id="GO:0005802">
    <property type="term" value="C:trans-Golgi network"/>
    <property type="evidence" value="ECO:0007669"/>
    <property type="project" value="TreeGrafter"/>
</dbReference>
<feature type="compositionally biased region" description="Low complexity" evidence="7">
    <location>
        <begin position="1406"/>
        <end position="1418"/>
    </location>
</feature>
<gene>
    <name evidence="11" type="ORF">OC846_001754</name>
</gene>
<dbReference type="GO" id="GO:0006895">
    <property type="term" value="P:Golgi to endosome transport"/>
    <property type="evidence" value="ECO:0007669"/>
    <property type="project" value="InterPro"/>
</dbReference>
<evidence type="ECO:0000259" key="9">
    <source>
        <dbReference type="Pfam" id="PF24597"/>
    </source>
</evidence>
<dbReference type="InterPro" id="IPR056458">
    <property type="entry name" value="TPR_DOP1_M"/>
</dbReference>
<dbReference type="Proteomes" id="UP001176517">
    <property type="component" value="Unassembled WGS sequence"/>
</dbReference>